<evidence type="ECO:0000313" key="2">
    <source>
        <dbReference type="EMBL" id="KZN49006.1"/>
    </source>
</evidence>
<reference evidence="2 3" key="1">
    <citation type="submission" date="2013-07" db="EMBL/GenBank/DDBJ databases">
        <title>Comparative Genomic and Metabolomic Analysis of Twelve Strains of Pseudoalteromonas luteoviolacea.</title>
        <authorList>
            <person name="Vynne N.G."/>
            <person name="Mansson M."/>
            <person name="Gram L."/>
        </authorList>
    </citation>
    <scope>NUCLEOTIDE SEQUENCE [LARGE SCALE GENOMIC DNA]</scope>
    <source>
        <strain evidence="2 3">H33</strain>
    </source>
</reference>
<proteinExistence type="predicted"/>
<dbReference type="PATRIC" id="fig|1365251.3.peg.3528"/>
<keyword evidence="1" id="KW-0472">Membrane</keyword>
<dbReference type="CDD" id="cd14789">
    <property type="entry name" value="Tiki"/>
    <property type="match status" value="1"/>
</dbReference>
<comment type="caution">
    <text evidence="2">The sequence shown here is derived from an EMBL/GenBank/DDBJ whole genome shotgun (WGS) entry which is preliminary data.</text>
</comment>
<dbReference type="InterPro" id="IPR002816">
    <property type="entry name" value="TraB/PrgY/GumN_fam"/>
</dbReference>
<dbReference type="Pfam" id="PF01963">
    <property type="entry name" value="TraB_PrgY_gumN"/>
    <property type="match status" value="1"/>
</dbReference>
<keyword evidence="1" id="KW-0812">Transmembrane</keyword>
<gene>
    <name evidence="2" type="ORF">N476_02870</name>
</gene>
<feature type="transmembrane region" description="Helical" evidence="1">
    <location>
        <begin position="45"/>
        <end position="66"/>
    </location>
</feature>
<accession>A0A167DLL8</accession>
<evidence type="ECO:0008006" key="4">
    <source>
        <dbReference type="Google" id="ProtNLM"/>
    </source>
</evidence>
<evidence type="ECO:0000256" key="1">
    <source>
        <dbReference type="SAM" id="Phobius"/>
    </source>
</evidence>
<dbReference type="AlphaFoldDB" id="A0A167DLL8"/>
<sequence length="333" mass="38063">MANRFKNIEDNYAHHVFVLNFCDLHQQLIMMLTPRLNRIVAVKHILPFKLLISFCLLVLFSTVSYASPALWSVEKNGVTSYLFGTVHVGDPSMKGLPNKVKSAIKQSERTVVELNINALSPFEIQNRTAAFIANSNSRPLPQALSKEVYQQLKTYFSKRDINIALFDSMPAWTVILTMVQLEYQKSGFSDTYGIDKQVIAYANQHNKQIKELEVFEQQLEMFSHVAIFSDEMVMQTLSQMQDSDGFIKEMINAWKTGNDNKLASYYDLSFDDSKYARLAEQILVIDRNHTWVRTLVPDMKKTSHFIAVGALHLPKKDGLIALLKTQGFTVKRI</sequence>
<keyword evidence="1" id="KW-1133">Transmembrane helix</keyword>
<dbReference type="Proteomes" id="UP000076503">
    <property type="component" value="Unassembled WGS sequence"/>
</dbReference>
<evidence type="ECO:0000313" key="3">
    <source>
        <dbReference type="Proteomes" id="UP000076503"/>
    </source>
</evidence>
<protein>
    <recommendedName>
        <fullName evidence="4">Conjugative transfer protein GumN</fullName>
    </recommendedName>
</protein>
<dbReference type="PANTHER" id="PTHR40590">
    <property type="entry name" value="CYTOPLASMIC PROTEIN-RELATED"/>
    <property type="match status" value="1"/>
</dbReference>
<dbReference type="PANTHER" id="PTHR40590:SF1">
    <property type="entry name" value="CYTOPLASMIC PROTEIN"/>
    <property type="match status" value="1"/>
</dbReference>
<dbReference type="InterPro" id="IPR047111">
    <property type="entry name" value="YbaP-like"/>
</dbReference>
<organism evidence="2 3">
    <name type="scientific">Pseudoalteromonas luteoviolacea H33</name>
    <dbReference type="NCBI Taxonomy" id="1365251"/>
    <lineage>
        <taxon>Bacteria</taxon>
        <taxon>Pseudomonadati</taxon>
        <taxon>Pseudomonadota</taxon>
        <taxon>Gammaproteobacteria</taxon>
        <taxon>Alteromonadales</taxon>
        <taxon>Pseudoalteromonadaceae</taxon>
        <taxon>Pseudoalteromonas</taxon>
    </lineage>
</organism>
<name>A0A167DLL8_9GAMM</name>
<dbReference type="EMBL" id="AUXZ01000086">
    <property type="protein sequence ID" value="KZN49006.1"/>
    <property type="molecule type" value="Genomic_DNA"/>
</dbReference>